<dbReference type="GO" id="GO:0008270">
    <property type="term" value="F:zinc ion binding"/>
    <property type="evidence" value="ECO:0007669"/>
    <property type="project" value="UniProtKB-UniRule"/>
</dbReference>
<dbReference type="InterPro" id="IPR012934">
    <property type="entry name" value="Znf_AD"/>
</dbReference>
<dbReference type="OrthoDB" id="8113227at2759"/>
<sequence length="285" mass="32830">MPNKNCRICSGQEAPINIFEPENIHLVRQILSITGVELSDREELSKHLCLACLGDLNVAIKFRQRCIISEKQNLERIEAVLKHNSIQAEEQQDIDDTEIELYFSRKDEVTLSLEPTETFPIPGESEKVAKPKPVGRGGPYVCGECGKSINCRSNFLEHKLRHTGIKDFHCQFGCGKSFVTRKELLRHNRTHTGEKPFACIYCPLRFSDSSARQQHHRRHRDERNFQCEICEKSFISSGCLNKHKVVHSSERQHYCKICDKSFQRKSNLRNHMTTINHLEMANSLA</sequence>
<dbReference type="RefSeq" id="XP_017018509.1">
    <property type="nucleotide sequence ID" value="XM_017163020.3"/>
</dbReference>
<dbReference type="PROSITE" id="PS51915">
    <property type="entry name" value="ZAD"/>
    <property type="match status" value="1"/>
</dbReference>
<dbReference type="PANTHER" id="PTHR24394">
    <property type="entry name" value="ZINC FINGER PROTEIN"/>
    <property type="match status" value="1"/>
</dbReference>
<dbReference type="SMART" id="SM00355">
    <property type="entry name" value="ZnF_C2H2"/>
    <property type="match status" value="5"/>
</dbReference>
<evidence type="ECO:0000259" key="10">
    <source>
        <dbReference type="PROSITE" id="PS51915"/>
    </source>
</evidence>
<dbReference type="GO" id="GO:0005634">
    <property type="term" value="C:nucleus"/>
    <property type="evidence" value="ECO:0007669"/>
    <property type="project" value="UniProtKB-SubCell"/>
</dbReference>
<name>A0A6P4I3R9_DROKI</name>
<keyword evidence="2 8" id="KW-0479">Metal-binding</keyword>
<comment type="subcellular location">
    <subcellularLocation>
        <location evidence="1">Nucleus</location>
    </subcellularLocation>
</comment>
<feature type="binding site" evidence="8">
    <location>
        <position position="52"/>
    </location>
    <ligand>
        <name>Zn(2+)</name>
        <dbReference type="ChEBI" id="CHEBI:29105"/>
    </ligand>
</feature>
<keyword evidence="3" id="KW-0677">Repeat</keyword>
<dbReference type="SMART" id="SM00868">
    <property type="entry name" value="zf-AD"/>
    <property type="match status" value="1"/>
</dbReference>
<dbReference type="Pfam" id="PF00096">
    <property type="entry name" value="zf-C2H2"/>
    <property type="match status" value="3"/>
</dbReference>
<dbReference type="FunFam" id="3.30.160.60:FF:000446">
    <property type="entry name" value="Zinc finger protein"/>
    <property type="match status" value="1"/>
</dbReference>
<evidence type="ECO:0000256" key="8">
    <source>
        <dbReference type="PROSITE-ProRule" id="PRU01263"/>
    </source>
</evidence>
<feature type="binding site" evidence="8">
    <location>
        <position position="6"/>
    </location>
    <ligand>
        <name>Zn(2+)</name>
        <dbReference type="ChEBI" id="CHEBI:29105"/>
    </ligand>
</feature>
<evidence type="ECO:0000256" key="3">
    <source>
        <dbReference type="ARBA" id="ARBA00022737"/>
    </source>
</evidence>
<reference evidence="12" key="1">
    <citation type="submission" date="2025-08" db="UniProtKB">
        <authorList>
            <consortium name="RefSeq"/>
        </authorList>
    </citation>
    <scope>IDENTIFICATION</scope>
    <source>
        <strain evidence="12">14028-0561.14</strain>
        <tissue evidence="12">Whole fly</tissue>
    </source>
</reference>
<dbReference type="InterPro" id="IPR013087">
    <property type="entry name" value="Znf_C2H2_type"/>
</dbReference>
<evidence type="ECO:0000313" key="12">
    <source>
        <dbReference type="RefSeq" id="XP_017018509.1"/>
    </source>
</evidence>
<evidence type="ECO:0000256" key="5">
    <source>
        <dbReference type="ARBA" id="ARBA00022833"/>
    </source>
</evidence>
<feature type="domain" description="C2H2-type" evidence="9">
    <location>
        <begin position="197"/>
        <end position="224"/>
    </location>
</feature>
<dbReference type="SUPFAM" id="SSF57667">
    <property type="entry name" value="beta-beta-alpha zinc fingers"/>
    <property type="match status" value="3"/>
</dbReference>
<dbReference type="SUPFAM" id="SSF57716">
    <property type="entry name" value="Glucocorticoid receptor-like (DNA-binding domain)"/>
    <property type="match status" value="1"/>
</dbReference>
<protein>
    <submittedName>
        <fullName evidence="12">Transcription factor Ouib</fullName>
    </submittedName>
</protein>
<evidence type="ECO:0000256" key="6">
    <source>
        <dbReference type="ARBA" id="ARBA00023242"/>
    </source>
</evidence>
<dbReference type="GO" id="GO:0000981">
    <property type="term" value="F:DNA-binding transcription factor activity, RNA polymerase II-specific"/>
    <property type="evidence" value="ECO:0007669"/>
    <property type="project" value="TreeGrafter"/>
</dbReference>
<keyword evidence="5 8" id="KW-0862">Zinc</keyword>
<proteinExistence type="predicted"/>
<evidence type="ECO:0000256" key="7">
    <source>
        <dbReference type="PROSITE-ProRule" id="PRU00042"/>
    </source>
</evidence>
<dbReference type="AlphaFoldDB" id="A0A6P4I3R9"/>
<feature type="domain" description="C2H2-type" evidence="9">
    <location>
        <begin position="253"/>
        <end position="277"/>
    </location>
</feature>
<gene>
    <name evidence="12" type="primary">LOC108072037</name>
</gene>
<dbReference type="PROSITE" id="PS50157">
    <property type="entry name" value="ZINC_FINGER_C2H2_2"/>
    <property type="match status" value="5"/>
</dbReference>
<dbReference type="FunFam" id="3.30.160.60:FF:002343">
    <property type="entry name" value="Zinc finger protein 33A"/>
    <property type="match status" value="1"/>
</dbReference>
<dbReference type="FunFam" id="3.30.160.60:FF:000065">
    <property type="entry name" value="B-cell CLL/lymphoma 6, member B"/>
    <property type="match status" value="1"/>
</dbReference>
<dbReference type="Gene3D" id="3.30.160.60">
    <property type="entry name" value="Classic Zinc Finger"/>
    <property type="match status" value="5"/>
</dbReference>
<dbReference type="PANTHER" id="PTHR24394:SF44">
    <property type="entry name" value="ZINC FINGER PROTEIN 271-LIKE"/>
    <property type="match status" value="1"/>
</dbReference>
<keyword evidence="4 7" id="KW-0863">Zinc-finger</keyword>
<evidence type="ECO:0000256" key="1">
    <source>
        <dbReference type="ARBA" id="ARBA00004123"/>
    </source>
</evidence>
<evidence type="ECO:0000256" key="2">
    <source>
        <dbReference type="ARBA" id="ARBA00022723"/>
    </source>
</evidence>
<organism evidence="11 12">
    <name type="scientific">Drosophila kikkawai</name>
    <name type="common">Fruit fly</name>
    <dbReference type="NCBI Taxonomy" id="30033"/>
    <lineage>
        <taxon>Eukaryota</taxon>
        <taxon>Metazoa</taxon>
        <taxon>Ecdysozoa</taxon>
        <taxon>Arthropoda</taxon>
        <taxon>Hexapoda</taxon>
        <taxon>Insecta</taxon>
        <taxon>Pterygota</taxon>
        <taxon>Neoptera</taxon>
        <taxon>Endopterygota</taxon>
        <taxon>Diptera</taxon>
        <taxon>Brachycera</taxon>
        <taxon>Muscomorpha</taxon>
        <taxon>Ephydroidea</taxon>
        <taxon>Drosophilidae</taxon>
        <taxon>Drosophila</taxon>
        <taxon>Sophophora</taxon>
    </lineage>
</organism>
<dbReference type="PROSITE" id="PS00028">
    <property type="entry name" value="ZINC_FINGER_C2H2_1"/>
    <property type="match status" value="5"/>
</dbReference>
<evidence type="ECO:0000259" key="9">
    <source>
        <dbReference type="PROSITE" id="PS50157"/>
    </source>
</evidence>
<feature type="domain" description="C2H2-type" evidence="9">
    <location>
        <begin position="140"/>
        <end position="167"/>
    </location>
</feature>
<dbReference type="InterPro" id="IPR036236">
    <property type="entry name" value="Znf_C2H2_sf"/>
</dbReference>
<feature type="binding site" evidence="8">
    <location>
        <position position="9"/>
    </location>
    <ligand>
        <name>Zn(2+)</name>
        <dbReference type="ChEBI" id="CHEBI:29105"/>
    </ligand>
</feature>
<dbReference type="Pfam" id="PF07776">
    <property type="entry name" value="zf-AD"/>
    <property type="match status" value="1"/>
</dbReference>
<feature type="domain" description="C2H2-type" evidence="9">
    <location>
        <begin position="168"/>
        <end position="196"/>
    </location>
</feature>
<keyword evidence="11" id="KW-1185">Reference proteome</keyword>
<feature type="domain" description="ZAD" evidence="10">
    <location>
        <begin position="4"/>
        <end position="76"/>
    </location>
</feature>
<feature type="binding site" evidence="8">
    <location>
        <position position="49"/>
    </location>
    <ligand>
        <name>Zn(2+)</name>
        <dbReference type="ChEBI" id="CHEBI:29105"/>
    </ligand>
</feature>
<feature type="domain" description="C2H2-type" evidence="9">
    <location>
        <begin position="225"/>
        <end position="252"/>
    </location>
</feature>
<evidence type="ECO:0000313" key="11">
    <source>
        <dbReference type="Proteomes" id="UP001652661"/>
    </source>
</evidence>
<dbReference type="GeneID" id="108072037"/>
<accession>A0A6P4I3R9</accession>
<dbReference type="FunFam" id="3.30.160.60:FF:000100">
    <property type="entry name" value="Zinc finger 45-like"/>
    <property type="match status" value="1"/>
</dbReference>
<evidence type="ECO:0000256" key="4">
    <source>
        <dbReference type="ARBA" id="ARBA00022771"/>
    </source>
</evidence>
<keyword evidence="6" id="KW-0539">Nucleus</keyword>
<dbReference type="Proteomes" id="UP001652661">
    <property type="component" value="Chromosome 3R"/>
</dbReference>
<dbReference type="Gene3D" id="3.40.1800.20">
    <property type="match status" value="1"/>
</dbReference>